<sequence length="67" mass="7710">MTVFTEESVAYMMFWMPVGVYRWTSQQKIKLEALIGTDQYSERCKGTGTIIVIAENMNLARLRMDGV</sequence>
<evidence type="ECO:0000313" key="1">
    <source>
        <dbReference type="EMBL" id="CAH0513812.1"/>
    </source>
</evidence>
<dbReference type="EMBL" id="CAKLCB010000041">
    <property type="protein sequence ID" value="CAH0513812.1"/>
    <property type="molecule type" value="Genomic_DNA"/>
</dbReference>
<dbReference type="Proteomes" id="UP001158986">
    <property type="component" value="Unassembled WGS sequence"/>
</dbReference>
<proteinExistence type="predicted"/>
<keyword evidence="2" id="KW-1185">Reference proteome</keyword>
<reference evidence="1 2" key="1">
    <citation type="submission" date="2021-11" db="EMBL/GenBank/DDBJ databases">
        <authorList>
            <person name="Islam A."/>
            <person name="Islam S."/>
            <person name="Flora M.S."/>
            <person name="Rahman M."/>
            <person name="Ziaur R.M."/>
            <person name="Epstein J.H."/>
            <person name="Hassan M."/>
            <person name="Klassen M."/>
            <person name="Woodard K."/>
            <person name="Webb A."/>
            <person name="Webby R.J."/>
            <person name="El Zowalaty M.E."/>
        </authorList>
    </citation>
    <scope>NUCLEOTIDE SEQUENCE [LARGE SCALE GENOMIC DNA]</scope>
    <source>
        <strain evidence="1">Pbs1</strain>
    </source>
</reference>
<accession>A0ABN8CL38</accession>
<gene>
    <name evidence="1" type="ORF">PBS001_LOCUS602</name>
</gene>
<protein>
    <submittedName>
        <fullName evidence="1">Uncharacterized protein</fullName>
    </submittedName>
</protein>
<name>A0ABN8CL38_9STRA</name>
<evidence type="ECO:0000313" key="2">
    <source>
        <dbReference type="Proteomes" id="UP001158986"/>
    </source>
</evidence>
<organism evidence="1 2">
    <name type="scientific">Peronospora belbahrii</name>
    <dbReference type="NCBI Taxonomy" id="622444"/>
    <lineage>
        <taxon>Eukaryota</taxon>
        <taxon>Sar</taxon>
        <taxon>Stramenopiles</taxon>
        <taxon>Oomycota</taxon>
        <taxon>Peronosporomycetes</taxon>
        <taxon>Peronosporales</taxon>
        <taxon>Peronosporaceae</taxon>
        <taxon>Peronospora</taxon>
    </lineage>
</organism>
<comment type="caution">
    <text evidence="1">The sequence shown here is derived from an EMBL/GenBank/DDBJ whole genome shotgun (WGS) entry which is preliminary data.</text>
</comment>